<dbReference type="SUPFAM" id="SSF54171">
    <property type="entry name" value="DNA-binding domain"/>
    <property type="match status" value="1"/>
</dbReference>
<dbReference type="PRINTS" id="PR00367">
    <property type="entry name" value="ETHRSPELEMNT"/>
</dbReference>
<feature type="region of interest" description="Disordered" evidence="8">
    <location>
        <begin position="1"/>
        <end position="60"/>
    </location>
</feature>
<dbReference type="InterPro" id="IPR016177">
    <property type="entry name" value="DNA-bd_dom_sf"/>
</dbReference>
<evidence type="ECO:0000256" key="5">
    <source>
        <dbReference type="ARBA" id="ARBA00023163"/>
    </source>
</evidence>
<feature type="compositionally biased region" description="Low complexity" evidence="8">
    <location>
        <begin position="11"/>
        <end position="30"/>
    </location>
</feature>
<sequence>MADPPNWEADTTSTSNPSSPSSLCSSSSTPQQNKHKAAQARGQGQGDEARRRRKTLEGEHPVYRGVRMRNWGKWVSEIREPRKKSRIWLGTFPTPEMAARAHDVAALSIKGPNTTLNFPELAASFPRPSTLSPRDIQAAAAKAAAMFSSSCPDSNTNTNINHSTGSIANSSIESSFSPERTITSNILTPNNMSKNSFSTNNNNNAKACQIKVLDEFQSITTSEITQLPQLSGSYYHYSPSSHLSYQLEPDYYDYVFDMPNFFTFSEPVPLLEPGLACQVPPPPESDSFGVDAFLWDY</sequence>
<feature type="compositionally biased region" description="Basic and acidic residues" evidence="8">
    <location>
        <begin position="47"/>
        <end position="60"/>
    </location>
</feature>
<organism evidence="10 11">
    <name type="scientific">Amborella trichopoda</name>
    <dbReference type="NCBI Taxonomy" id="13333"/>
    <lineage>
        <taxon>Eukaryota</taxon>
        <taxon>Viridiplantae</taxon>
        <taxon>Streptophyta</taxon>
        <taxon>Embryophyta</taxon>
        <taxon>Tracheophyta</taxon>
        <taxon>Spermatophyta</taxon>
        <taxon>Magnoliopsida</taxon>
        <taxon>Amborellales</taxon>
        <taxon>Amborellaceae</taxon>
        <taxon>Amborella</taxon>
    </lineage>
</organism>
<dbReference type="InterPro" id="IPR051032">
    <property type="entry name" value="AP2/ERF_TF_ERF_subfamily"/>
</dbReference>
<dbReference type="PANTHER" id="PTHR31985:SF292">
    <property type="entry name" value="AP2_ERF DOMAIN-CONTAINING PROTEIN"/>
    <property type="match status" value="1"/>
</dbReference>
<keyword evidence="4" id="KW-0010">Activator</keyword>
<evidence type="ECO:0000256" key="4">
    <source>
        <dbReference type="ARBA" id="ARBA00023159"/>
    </source>
</evidence>
<keyword evidence="11" id="KW-1185">Reference proteome</keyword>
<keyword evidence="6" id="KW-0539">Nucleus</keyword>
<dbReference type="Pfam" id="PF00847">
    <property type="entry name" value="AP2"/>
    <property type="match status" value="1"/>
</dbReference>
<keyword evidence="5" id="KW-0804">Transcription</keyword>
<dbReference type="Gramene" id="ERN15091">
    <property type="protein sequence ID" value="ERN15091"/>
    <property type="gene ID" value="AMTR_s00056p00064760"/>
</dbReference>
<dbReference type="PROSITE" id="PS51032">
    <property type="entry name" value="AP2_ERF"/>
    <property type="match status" value="1"/>
</dbReference>
<name>U5CPK5_AMBTC</name>
<dbReference type="PANTHER" id="PTHR31985">
    <property type="entry name" value="ETHYLENE-RESPONSIVE TRANSCRIPTION FACTOR ERF042-RELATED"/>
    <property type="match status" value="1"/>
</dbReference>
<evidence type="ECO:0000259" key="9">
    <source>
        <dbReference type="PROSITE" id="PS51032"/>
    </source>
</evidence>
<protein>
    <recommendedName>
        <fullName evidence="9">AP2/ERF domain-containing protein</fullName>
    </recommendedName>
</protein>
<dbReference type="SMART" id="SM00380">
    <property type="entry name" value="AP2"/>
    <property type="match status" value="1"/>
</dbReference>
<comment type="similarity">
    <text evidence="7">Belongs to the AP2/ERF transcription factor family. ERF subfamily.</text>
</comment>
<evidence type="ECO:0000256" key="3">
    <source>
        <dbReference type="ARBA" id="ARBA00023125"/>
    </source>
</evidence>
<evidence type="ECO:0000256" key="1">
    <source>
        <dbReference type="ARBA" id="ARBA00004123"/>
    </source>
</evidence>
<gene>
    <name evidence="10" type="ORF">AMTR_s00056p00064760</name>
</gene>
<evidence type="ECO:0000256" key="2">
    <source>
        <dbReference type="ARBA" id="ARBA00023015"/>
    </source>
</evidence>
<dbReference type="OrthoDB" id="1932364at2759"/>
<dbReference type="AlphaFoldDB" id="U5CPK5"/>
<keyword evidence="3" id="KW-0238">DNA-binding</keyword>
<evidence type="ECO:0000256" key="6">
    <source>
        <dbReference type="ARBA" id="ARBA00023242"/>
    </source>
</evidence>
<keyword evidence="2" id="KW-0805">Transcription regulation</keyword>
<proteinExistence type="inferred from homology"/>
<reference evidence="11" key="1">
    <citation type="journal article" date="2013" name="Science">
        <title>The Amborella genome and the evolution of flowering plants.</title>
        <authorList>
            <consortium name="Amborella Genome Project"/>
        </authorList>
    </citation>
    <scope>NUCLEOTIDE SEQUENCE [LARGE SCALE GENOMIC DNA]</scope>
</reference>
<dbReference type="Proteomes" id="UP000017836">
    <property type="component" value="Unassembled WGS sequence"/>
</dbReference>
<evidence type="ECO:0000256" key="8">
    <source>
        <dbReference type="SAM" id="MobiDB-lite"/>
    </source>
</evidence>
<dbReference type="GO" id="GO:0005634">
    <property type="term" value="C:nucleus"/>
    <property type="evidence" value="ECO:0007669"/>
    <property type="project" value="UniProtKB-SubCell"/>
</dbReference>
<evidence type="ECO:0000313" key="10">
    <source>
        <dbReference type="EMBL" id="ERN15091.1"/>
    </source>
</evidence>
<dbReference type="HOGENOM" id="CLU_063331_3_2_1"/>
<dbReference type="InterPro" id="IPR001471">
    <property type="entry name" value="AP2/ERF_dom"/>
</dbReference>
<dbReference type="CDD" id="cd00018">
    <property type="entry name" value="AP2"/>
    <property type="match status" value="1"/>
</dbReference>
<comment type="subcellular location">
    <subcellularLocation>
        <location evidence="1">Nucleus</location>
    </subcellularLocation>
</comment>
<dbReference type="FunFam" id="3.30.730.10:FF:000001">
    <property type="entry name" value="Ethylene-responsive transcription factor 2"/>
    <property type="match status" value="1"/>
</dbReference>
<dbReference type="EMBL" id="KI392510">
    <property type="protein sequence ID" value="ERN15091.1"/>
    <property type="molecule type" value="Genomic_DNA"/>
</dbReference>
<evidence type="ECO:0000313" key="11">
    <source>
        <dbReference type="Proteomes" id="UP000017836"/>
    </source>
</evidence>
<feature type="domain" description="AP2/ERF" evidence="9">
    <location>
        <begin position="62"/>
        <end position="119"/>
    </location>
</feature>
<dbReference type="GO" id="GO:0003700">
    <property type="term" value="F:DNA-binding transcription factor activity"/>
    <property type="evidence" value="ECO:0007669"/>
    <property type="project" value="InterPro"/>
</dbReference>
<dbReference type="GO" id="GO:0003677">
    <property type="term" value="F:DNA binding"/>
    <property type="evidence" value="ECO:0007669"/>
    <property type="project" value="UniProtKB-KW"/>
</dbReference>
<dbReference type="InterPro" id="IPR036955">
    <property type="entry name" value="AP2/ERF_dom_sf"/>
</dbReference>
<dbReference type="eggNOG" id="ENOG502RNX7">
    <property type="taxonomic scope" value="Eukaryota"/>
</dbReference>
<accession>U5CPK5</accession>
<evidence type="ECO:0000256" key="7">
    <source>
        <dbReference type="ARBA" id="ARBA00024343"/>
    </source>
</evidence>
<dbReference type="Gene3D" id="3.30.730.10">
    <property type="entry name" value="AP2/ERF domain"/>
    <property type="match status" value="1"/>
</dbReference>